<dbReference type="EMBL" id="CM056792">
    <property type="protein sequence ID" value="KAJ8722165.1"/>
    <property type="molecule type" value="Genomic_DNA"/>
</dbReference>
<reference evidence="1" key="1">
    <citation type="submission" date="2023-03" db="EMBL/GenBank/DDBJ databases">
        <title>Chromosome-level genomes of two armyworms, Mythimna separata and Mythimna loreyi, provide insights into the biosynthesis and reception of sex pheromones.</title>
        <authorList>
            <person name="Zhao H."/>
        </authorList>
    </citation>
    <scope>NUCLEOTIDE SEQUENCE</scope>
    <source>
        <strain evidence="1">BeijingLab</strain>
    </source>
</reference>
<comment type="caution">
    <text evidence="1">The sequence shown here is derived from an EMBL/GenBank/DDBJ whole genome shotgun (WGS) entry which is preliminary data.</text>
</comment>
<dbReference type="Proteomes" id="UP001231649">
    <property type="component" value="Chromosome 16"/>
</dbReference>
<organism evidence="1 2">
    <name type="scientific">Mythimna loreyi</name>
    <dbReference type="NCBI Taxonomy" id="667449"/>
    <lineage>
        <taxon>Eukaryota</taxon>
        <taxon>Metazoa</taxon>
        <taxon>Ecdysozoa</taxon>
        <taxon>Arthropoda</taxon>
        <taxon>Hexapoda</taxon>
        <taxon>Insecta</taxon>
        <taxon>Pterygota</taxon>
        <taxon>Neoptera</taxon>
        <taxon>Endopterygota</taxon>
        <taxon>Lepidoptera</taxon>
        <taxon>Glossata</taxon>
        <taxon>Ditrysia</taxon>
        <taxon>Noctuoidea</taxon>
        <taxon>Noctuidae</taxon>
        <taxon>Noctuinae</taxon>
        <taxon>Hadenini</taxon>
        <taxon>Mythimna</taxon>
    </lineage>
</organism>
<accession>A0ACC2QQ89</accession>
<sequence>MEQSDSMPMILSLTTDGDNCRTDTETEQSSGKWKCCSVFKKKVLCTINIMLRKKILLPFITLICVVSGIVQNVATGNEIDSGLKKAQTNTGGPLYPRASETRDLRTLDGLWNFRKSPSDPETGYKAGWFEQDLDKTGPVITMPVPSSYNDVGEDITLRDHVGVVWYDRRFYVPSWWGTSGQRVWLRFSSVHYAAEVFVNGRSVMYHEIGHLPFEAEITNMVNFNSSNLLTVVVDNTLLVDTVPQGSVKNIYQGPKQSVRQEQQYTFDFYNYAGIHRTVFLYSTPQVYINDIIVNTDILGLTGFIVYNVTHTGSESDKVRCLVQVFDKEDTQVAAYNECAGLLDIGNAKFWWPYLMHPDPGYLYTMKTSLIGLQGEVIDTYTQKIGIRTVTWSNTTVFLNEKPLYLKGFGMHEDSDFRGKGWDQVLWVKNFNLIKWLGANAFRTSHYPYAEEIYQLADEYGIMIIDECPSVDTDGFSEKLLVKHKQSLTELIRRDKNHPSVIMWSISNEPRSAHKLADKYFEEVVRHVKSMDLSRPVTIAISAGPSTDKSGRHLDVISFNRYNGWYSSPGQTAQIEANVVEEATIWHQIHNKPIIMTEYGADTVEGLHFYPEYIWSEEYQCVLISEHFKAFDKLRKAGFFAGEFIWNFADFKTPQSITRVGGNKKGIFTRNRQPKAAAHLLRSRYHALATSDYGASVPDTTYYISDNQPAKHTEL</sequence>
<gene>
    <name evidence="1" type="ORF">PYW08_004567</name>
</gene>
<keyword evidence="2" id="KW-1185">Reference proteome</keyword>
<evidence type="ECO:0000313" key="2">
    <source>
        <dbReference type="Proteomes" id="UP001231649"/>
    </source>
</evidence>
<name>A0ACC2QQ89_9NEOP</name>
<protein>
    <submittedName>
        <fullName evidence="1">Uncharacterized protein</fullName>
    </submittedName>
</protein>
<proteinExistence type="predicted"/>
<evidence type="ECO:0000313" key="1">
    <source>
        <dbReference type="EMBL" id="KAJ8722165.1"/>
    </source>
</evidence>